<reference evidence="5" key="1">
    <citation type="submission" date="2016-08" db="EMBL/GenBank/DDBJ databases">
        <authorList>
            <person name="Seilhamer J.J."/>
        </authorList>
    </citation>
    <scope>NUCLEOTIDE SEQUENCE</scope>
    <source>
        <strain evidence="5">86-1</strain>
    </source>
</reference>
<dbReference type="NCBIfam" id="TIGR00254">
    <property type="entry name" value="GGDEF"/>
    <property type="match status" value="1"/>
</dbReference>
<dbReference type="Pfam" id="PF00990">
    <property type="entry name" value="GGDEF"/>
    <property type="match status" value="1"/>
</dbReference>
<dbReference type="RefSeq" id="WP_179980416.1">
    <property type="nucleotide sequence ID" value="NZ_LT608333.1"/>
</dbReference>
<dbReference type="AlphaFoldDB" id="A0A212L6B3"/>
<feature type="domain" description="GGDEF" evidence="4">
    <location>
        <begin position="174"/>
        <end position="304"/>
    </location>
</feature>
<dbReference type="SMART" id="SM00267">
    <property type="entry name" value="GGDEF"/>
    <property type="match status" value="1"/>
</dbReference>
<feature type="domain" description="PAS" evidence="3">
    <location>
        <begin position="5"/>
        <end position="77"/>
    </location>
</feature>
<dbReference type="GO" id="GO:0052621">
    <property type="term" value="F:diguanylate cyclase activity"/>
    <property type="evidence" value="ECO:0007669"/>
    <property type="project" value="UniProtKB-EC"/>
</dbReference>
<dbReference type="SUPFAM" id="SSF55785">
    <property type="entry name" value="PYP-like sensor domain (PAS domain)"/>
    <property type="match status" value="1"/>
</dbReference>
<evidence type="ECO:0000259" key="3">
    <source>
        <dbReference type="PROSITE" id="PS50112"/>
    </source>
</evidence>
<evidence type="ECO:0000256" key="1">
    <source>
        <dbReference type="ARBA" id="ARBA00012528"/>
    </source>
</evidence>
<dbReference type="GO" id="GO:0005886">
    <property type="term" value="C:plasma membrane"/>
    <property type="evidence" value="ECO:0007669"/>
    <property type="project" value="TreeGrafter"/>
</dbReference>
<dbReference type="PROSITE" id="PS50887">
    <property type="entry name" value="GGDEF"/>
    <property type="match status" value="1"/>
</dbReference>
<dbReference type="CDD" id="cd00130">
    <property type="entry name" value="PAS"/>
    <property type="match status" value="1"/>
</dbReference>
<gene>
    <name evidence="5" type="ORF">KL86DES1_20894</name>
</gene>
<comment type="catalytic activity">
    <reaction evidence="2">
        <text>2 GTP = 3',3'-c-di-GMP + 2 diphosphate</text>
        <dbReference type="Rhea" id="RHEA:24898"/>
        <dbReference type="ChEBI" id="CHEBI:33019"/>
        <dbReference type="ChEBI" id="CHEBI:37565"/>
        <dbReference type="ChEBI" id="CHEBI:58805"/>
        <dbReference type="EC" id="2.7.7.65"/>
    </reaction>
</comment>
<evidence type="ECO:0000259" key="4">
    <source>
        <dbReference type="PROSITE" id="PS50887"/>
    </source>
</evidence>
<dbReference type="PANTHER" id="PTHR45138">
    <property type="entry name" value="REGULATORY COMPONENTS OF SENSORY TRANSDUCTION SYSTEM"/>
    <property type="match status" value="1"/>
</dbReference>
<proteinExistence type="predicted"/>
<dbReference type="NCBIfam" id="TIGR00229">
    <property type="entry name" value="sensory_box"/>
    <property type="match status" value="1"/>
</dbReference>
<name>A0A212L6B3_9BACT</name>
<dbReference type="SUPFAM" id="SSF55073">
    <property type="entry name" value="Nucleotide cyclase"/>
    <property type="match status" value="1"/>
</dbReference>
<dbReference type="InterPro" id="IPR000160">
    <property type="entry name" value="GGDEF_dom"/>
</dbReference>
<dbReference type="EMBL" id="FMJC01000002">
    <property type="protein sequence ID" value="SCM72879.1"/>
    <property type="molecule type" value="Genomic_DNA"/>
</dbReference>
<dbReference type="Gene3D" id="3.30.70.270">
    <property type="match status" value="1"/>
</dbReference>
<evidence type="ECO:0000313" key="5">
    <source>
        <dbReference type="EMBL" id="SCM72879.1"/>
    </source>
</evidence>
<dbReference type="InterPro" id="IPR050469">
    <property type="entry name" value="Diguanylate_Cyclase"/>
</dbReference>
<dbReference type="Gene3D" id="3.30.450.20">
    <property type="entry name" value="PAS domain"/>
    <property type="match status" value="1"/>
</dbReference>
<dbReference type="PANTHER" id="PTHR45138:SF9">
    <property type="entry name" value="DIGUANYLATE CYCLASE DGCM-RELATED"/>
    <property type="match status" value="1"/>
</dbReference>
<evidence type="ECO:0000256" key="2">
    <source>
        <dbReference type="ARBA" id="ARBA00034247"/>
    </source>
</evidence>
<dbReference type="CDD" id="cd01949">
    <property type="entry name" value="GGDEF"/>
    <property type="match status" value="1"/>
</dbReference>
<dbReference type="InterPro" id="IPR013656">
    <property type="entry name" value="PAS_4"/>
</dbReference>
<dbReference type="InterPro" id="IPR000014">
    <property type="entry name" value="PAS"/>
</dbReference>
<dbReference type="Pfam" id="PF08448">
    <property type="entry name" value="PAS_4"/>
    <property type="match status" value="1"/>
</dbReference>
<organism evidence="5">
    <name type="scientific">uncultured Desulfovibrio sp</name>
    <dbReference type="NCBI Taxonomy" id="167968"/>
    <lineage>
        <taxon>Bacteria</taxon>
        <taxon>Pseudomonadati</taxon>
        <taxon>Thermodesulfobacteriota</taxon>
        <taxon>Desulfovibrionia</taxon>
        <taxon>Desulfovibrionales</taxon>
        <taxon>Desulfovibrionaceae</taxon>
        <taxon>Desulfovibrio</taxon>
        <taxon>environmental samples</taxon>
    </lineage>
</organism>
<dbReference type="GO" id="GO:1902201">
    <property type="term" value="P:negative regulation of bacterial-type flagellum-dependent cell motility"/>
    <property type="evidence" value="ECO:0007669"/>
    <property type="project" value="TreeGrafter"/>
</dbReference>
<dbReference type="InterPro" id="IPR043128">
    <property type="entry name" value="Rev_trsase/Diguanyl_cyclase"/>
</dbReference>
<dbReference type="FunFam" id="3.30.70.270:FF:000001">
    <property type="entry name" value="Diguanylate cyclase domain protein"/>
    <property type="match status" value="1"/>
</dbReference>
<dbReference type="InterPro" id="IPR035965">
    <property type="entry name" value="PAS-like_dom_sf"/>
</dbReference>
<accession>A0A212L6B3</accession>
<dbReference type="PROSITE" id="PS50112">
    <property type="entry name" value="PAS"/>
    <property type="match status" value="1"/>
</dbReference>
<dbReference type="EC" id="2.7.7.65" evidence="1"/>
<sequence length="305" mass="34285">MDNVTVFDMSMVLDLLPNAIFIKDENLRFVFVNTAYEKMFGAQREDVLGKSVLEVAYLPEEERKMYQADDLATLETQVFKHYISSYRFADGKMHTCLHWSGGFTGANNVRGFLGVIVDITEQSRTIGTLRSQLNSMLNRVRLADERSLKDSLTQLRTRKYLDLVLDRYAKVEKRPFCCVMLDVDRFKDINDTFGHLAGDSVLREVGAAIRQCAHRDDIICRYGGDEFVILLPNRGLKNAVPTAEKIRNAVAANVFRPDGKPVSVSLGCSEHSGHGDGLQTLHEADKALYAAKQAGRNRVCAGLEW</sequence>
<dbReference type="InterPro" id="IPR029787">
    <property type="entry name" value="Nucleotide_cyclase"/>
</dbReference>
<protein>
    <recommendedName>
        <fullName evidence="1">diguanylate cyclase</fullName>
        <ecNumber evidence="1">2.7.7.65</ecNumber>
    </recommendedName>
</protein>
<dbReference type="SMART" id="SM00091">
    <property type="entry name" value="PAS"/>
    <property type="match status" value="1"/>
</dbReference>
<dbReference type="GO" id="GO:0043709">
    <property type="term" value="P:cell adhesion involved in single-species biofilm formation"/>
    <property type="evidence" value="ECO:0007669"/>
    <property type="project" value="TreeGrafter"/>
</dbReference>